<dbReference type="OrthoDB" id="9800774at2"/>
<dbReference type="STRING" id="1852522.SAMN06295960_4733"/>
<dbReference type="SUPFAM" id="SSF56112">
    <property type="entry name" value="Protein kinase-like (PK-like)"/>
    <property type="match status" value="1"/>
</dbReference>
<dbReference type="RefSeq" id="WP_085498668.1">
    <property type="nucleotide sequence ID" value="NZ_FXAZ01000010.1"/>
</dbReference>
<dbReference type="Proteomes" id="UP000193834">
    <property type="component" value="Unassembled WGS sequence"/>
</dbReference>
<protein>
    <submittedName>
        <fullName evidence="2">Phosphotransferase enzyme family protein</fullName>
    </submittedName>
</protein>
<feature type="domain" description="Aminoglycoside phosphotransferase" evidence="1">
    <location>
        <begin position="51"/>
        <end position="239"/>
    </location>
</feature>
<organism evidence="2 3">
    <name type="scientific">Paenibacillus aquistagni</name>
    <dbReference type="NCBI Taxonomy" id="1852522"/>
    <lineage>
        <taxon>Bacteria</taxon>
        <taxon>Bacillati</taxon>
        <taxon>Bacillota</taxon>
        <taxon>Bacilli</taxon>
        <taxon>Bacillales</taxon>
        <taxon>Paenibacillaceae</taxon>
        <taxon>Paenibacillus</taxon>
    </lineage>
</organism>
<dbReference type="AlphaFoldDB" id="A0A1X7LY15"/>
<evidence type="ECO:0000259" key="1">
    <source>
        <dbReference type="Pfam" id="PF01636"/>
    </source>
</evidence>
<dbReference type="Pfam" id="PF01636">
    <property type="entry name" value="APH"/>
    <property type="match status" value="1"/>
</dbReference>
<dbReference type="EMBL" id="FXAZ01000010">
    <property type="protein sequence ID" value="SMG58590.1"/>
    <property type="molecule type" value="Genomic_DNA"/>
</dbReference>
<evidence type="ECO:0000313" key="2">
    <source>
        <dbReference type="EMBL" id="SMG58590.1"/>
    </source>
</evidence>
<keyword evidence="3" id="KW-1185">Reference proteome</keyword>
<evidence type="ECO:0000313" key="3">
    <source>
        <dbReference type="Proteomes" id="UP000193834"/>
    </source>
</evidence>
<gene>
    <name evidence="2" type="ORF">SAMN06295960_4733</name>
</gene>
<keyword evidence="2" id="KW-0808">Transferase</keyword>
<dbReference type="GO" id="GO:0016740">
    <property type="term" value="F:transferase activity"/>
    <property type="evidence" value="ECO:0007669"/>
    <property type="project" value="UniProtKB-KW"/>
</dbReference>
<dbReference type="InterPro" id="IPR002575">
    <property type="entry name" value="Aminoglycoside_PTrfase"/>
</dbReference>
<proteinExistence type="predicted"/>
<accession>A0A1X7LY15</accession>
<name>A0A1X7LY15_9BACL</name>
<dbReference type="InterPro" id="IPR011009">
    <property type="entry name" value="Kinase-like_dom_sf"/>
</dbReference>
<reference evidence="2 3" key="1">
    <citation type="submission" date="2017-04" db="EMBL/GenBank/DDBJ databases">
        <authorList>
            <person name="Afonso C.L."/>
            <person name="Miller P.J."/>
            <person name="Scott M.A."/>
            <person name="Spackman E."/>
            <person name="Goraichik I."/>
            <person name="Dimitrov K.M."/>
            <person name="Suarez D.L."/>
            <person name="Swayne D.E."/>
        </authorList>
    </citation>
    <scope>NUCLEOTIDE SEQUENCE [LARGE SCALE GENOMIC DNA]</scope>
    <source>
        <strain evidence="2 3">11</strain>
    </source>
</reference>
<dbReference type="Gene3D" id="3.90.1200.10">
    <property type="match status" value="1"/>
</dbReference>
<sequence length="301" mass="34033">MLSDHLVEYLDSIPSLHEVTKCELLRKWTLSEVYRITLQSGSTLILKWGGQEMAGEADIYRKLITPLQIHAPRIYHVVEQQQGSLMVMEDCGSYNLEQQPSANQFLQAASELARIRATASLNLNDIPTSVIRSYTVSASEFLSLLDKLLQSQHLAGNSTLKQLRIHLPDQLDKLYRTIPITIVHHDYHAKNLVIQDNRVMPIDWSSAYLSPHLGDLYCLTTEASALSQVTREEIITAYQHELGQHTSMEQLGWQVDIGGICWLIKTLAWLVDGGTSIIPGSEDWIPDLMKDMEQLAQNMNL</sequence>